<keyword evidence="5" id="KW-0106">Calcium</keyword>
<comment type="cofactor">
    <cofactor evidence="5">
        <name>Ca(2+)</name>
        <dbReference type="ChEBI" id="CHEBI:29108"/>
    </cofactor>
    <text evidence="5">Binds 1 Ca(2+) ion per dimer.</text>
</comment>
<dbReference type="MEROPS" id="S45.003"/>
<dbReference type="PATRIC" id="fig|1166018.3.peg.2779"/>
<dbReference type="KEGG" id="fae:FAES_1060"/>
<dbReference type="Gene3D" id="1.10.1400.10">
    <property type="match status" value="1"/>
</dbReference>
<dbReference type="RefSeq" id="WP_015330170.1">
    <property type="nucleotide sequence ID" value="NC_020054.1"/>
</dbReference>
<sequence length="812" mass="90813">MRYVLALFTTVVTIALVYALNRSWGQVPAFGPLLSPFTGFWQNAEKPDQLQAQEIDIEGTQQPVEVVFDSLHIPHVFAQNDHDAYFAQGYLTARDRLWQMEFQTHAAAGRVSEIVGERALELDRYNRRLGMGYAAEQSVDFMMNDPRTKACVEAYTAGINAYIAQLKPAHYPLEYKLLGYAPEPWQPIKCAYFLKYMSGVLALGADDVAMTNILAKYGPEVTNDLFPNYPSHEDPIIPAGTKWDFLPVYYLKSPLNPKPSNQGYVTNWPDGGWPRHDPAIGSNNWAIAAQKSATGYPILANDPHLSLNLPSIWYLIQLHTPTLNVMGASMPGSPGVIGGFNQHIAWGETNVGSDVLDFYKIKFKDDSRQEYWHGGQWKKVTRRIETIKVKGKPDVIDTVLYTHHGPVMYTPGMKSFAKNFPVGYAVRWVAHDASNELLCFYLLNRAKNHADYRDALTYYGAPAQNFVFADVNKDIAIAPNGRFPLKKKGQGKFLLDGTDPNDDWRAFIPAEHNPHVKNPARGFVSSANQFSTDPTYPYYLNWQFAPPERGMRINQRLTAMQQATVDSIGQLQYDNYNLRAASMLPKLLPQVRANGLTAAEKQALATVQAWRYNNATSEVGPTIFTEWEKRFMDALWADDLPESDSLPLRKPSADRTLQLVTETPTARWVDDVRTPARETLADIVTLSFRATVDTLTRRHGPQGNAWQWAATKSTRIAHLARLDALSAMNVQVGGGSTVVNATTTRTGPSWRLVVALGPNPKGYAALPGGQSGNPGSHYYLNMLEPWRKGQLTALQFLQSPADAKQAVRWTMK</sequence>
<dbReference type="OrthoDB" id="9759796at2"/>
<evidence type="ECO:0000256" key="1">
    <source>
        <dbReference type="ARBA" id="ARBA00006586"/>
    </source>
</evidence>
<dbReference type="CDD" id="cd03747">
    <property type="entry name" value="Ntn_PGA_like"/>
    <property type="match status" value="1"/>
</dbReference>
<dbReference type="EMBL" id="HE796683">
    <property type="protein sequence ID" value="CCG99070.1"/>
    <property type="molecule type" value="Genomic_DNA"/>
</dbReference>
<dbReference type="PANTHER" id="PTHR34218">
    <property type="entry name" value="PEPTIDASE S45 PENICILLIN AMIDASE"/>
    <property type="match status" value="1"/>
</dbReference>
<dbReference type="GO" id="GO:0046872">
    <property type="term" value="F:metal ion binding"/>
    <property type="evidence" value="ECO:0007669"/>
    <property type="project" value="UniProtKB-KW"/>
</dbReference>
<keyword evidence="5" id="KW-0479">Metal-binding</keyword>
<evidence type="ECO:0000256" key="4">
    <source>
        <dbReference type="PIRSR" id="PIRSR001227-1"/>
    </source>
</evidence>
<comment type="similarity">
    <text evidence="1">Belongs to the peptidase S45 family.</text>
</comment>
<feature type="binding site" evidence="5">
    <location>
        <position position="354"/>
    </location>
    <ligand>
        <name>Ca(2+)</name>
        <dbReference type="ChEBI" id="CHEBI:29108"/>
    </ligand>
</feature>
<feature type="binding site" evidence="5">
    <location>
        <position position="357"/>
    </location>
    <ligand>
        <name>Ca(2+)</name>
        <dbReference type="ChEBI" id="CHEBI:29108"/>
    </ligand>
</feature>
<dbReference type="InterPro" id="IPR014395">
    <property type="entry name" value="Pen/GL7ACA/AHL_acylase"/>
</dbReference>
<dbReference type="Gene3D" id="3.60.20.10">
    <property type="entry name" value="Glutamine Phosphoribosylpyrophosphate, subunit 1, domain 1"/>
    <property type="match status" value="1"/>
</dbReference>
<name>I0K4L7_9BACT</name>
<dbReference type="InterPro" id="IPR023343">
    <property type="entry name" value="Penicillin_amidase_dom1"/>
</dbReference>
<dbReference type="GO" id="GO:0017000">
    <property type="term" value="P:antibiotic biosynthetic process"/>
    <property type="evidence" value="ECO:0007669"/>
    <property type="project" value="InterPro"/>
</dbReference>
<evidence type="ECO:0000313" key="6">
    <source>
        <dbReference type="EMBL" id="CCG99070.1"/>
    </source>
</evidence>
<dbReference type="Gene3D" id="2.30.120.10">
    <property type="match status" value="1"/>
</dbReference>
<dbReference type="HOGENOM" id="CLU_011790_0_1_10"/>
<dbReference type="SUPFAM" id="SSF56235">
    <property type="entry name" value="N-terminal nucleophile aminohydrolases (Ntn hydrolases)"/>
    <property type="match status" value="1"/>
</dbReference>
<protein>
    <submittedName>
        <fullName evidence="6">Peptidase S45 penicillin amidase</fullName>
    </submittedName>
</protein>
<gene>
    <name evidence="6" type="ORF">FAES_1060</name>
</gene>
<feature type="active site" description="Nucleophile" evidence="4">
    <location>
        <position position="282"/>
    </location>
</feature>
<evidence type="ECO:0000313" key="7">
    <source>
        <dbReference type="Proteomes" id="UP000011058"/>
    </source>
</evidence>
<dbReference type="Proteomes" id="UP000011058">
    <property type="component" value="Chromosome"/>
</dbReference>
<dbReference type="GO" id="GO:0016811">
    <property type="term" value="F:hydrolase activity, acting on carbon-nitrogen (but not peptide) bonds, in linear amides"/>
    <property type="evidence" value="ECO:0007669"/>
    <property type="project" value="InterPro"/>
</dbReference>
<dbReference type="InterPro" id="IPR002692">
    <property type="entry name" value="S45"/>
</dbReference>
<proteinExistence type="inferred from homology"/>
<dbReference type="InterPro" id="IPR029055">
    <property type="entry name" value="Ntn_hydrolases_N"/>
</dbReference>
<dbReference type="Gene3D" id="1.10.439.10">
    <property type="entry name" value="Penicillin Amidohydrolase, domain 1"/>
    <property type="match status" value="1"/>
</dbReference>
<evidence type="ECO:0000256" key="3">
    <source>
        <dbReference type="ARBA" id="ARBA00023145"/>
    </source>
</evidence>
<dbReference type="PANTHER" id="PTHR34218:SF4">
    <property type="entry name" value="ACYL-HOMOSERINE LACTONE ACYLASE QUIP"/>
    <property type="match status" value="1"/>
</dbReference>
<dbReference type="STRING" id="1166018.FAES_1060"/>
<keyword evidence="7" id="KW-1185">Reference proteome</keyword>
<dbReference type="PIRSF" id="PIRSF001227">
    <property type="entry name" value="Pen_acylase"/>
    <property type="match status" value="1"/>
</dbReference>
<keyword evidence="3" id="KW-0865">Zymogen</keyword>
<evidence type="ECO:0000256" key="2">
    <source>
        <dbReference type="ARBA" id="ARBA00022801"/>
    </source>
</evidence>
<dbReference type="AlphaFoldDB" id="I0K4L7"/>
<keyword evidence="2" id="KW-0378">Hydrolase</keyword>
<dbReference type="eggNOG" id="COG2366">
    <property type="taxonomic scope" value="Bacteria"/>
</dbReference>
<organism evidence="6 7">
    <name type="scientific">Fibrella aestuarina BUZ 2</name>
    <dbReference type="NCBI Taxonomy" id="1166018"/>
    <lineage>
        <taxon>Bacteria</taxon>
        <taxon>Pseudomonadati</taxon>
        <taxon>Bacteroidota</taxon>
        <taxon>Cytophagia</taxon>
        <taxon>Cytophagales</taxon>
        <taxon>Spirosomataceae</taxon>
        <taxon>Fibrella</taxon>
    </lineage>
</organism>
<reference evidence="6 7" key="1">
    <citation type="journal article" date="2012" name="J. Bacteriol.">
        <title>Genome Sequence of Fibrella aestuarina BUZ 2T, a Filamentous Marine Bacterium.</title>
        <authorList>
            <person name="Filippini M."/>
            <person name="Qi W."/>
            <person name="Blom J."/>
            <person name="Goesmann A."/>
            <person name="Smits T.H."/>
            <person name="Bagheri H.C."/>
        </authorList>
    </citation>
    <scope>NUCLEOTIDE SEQUENCE [LARGE SCALE GENOMIC DNA]</scope>
    <source>
        <strain evidence="7">BUZ 2T</strain>
    </source>
</reference>
<dbReference type="Pfam" id="PF01804">
    <property type="entry name" value="Penicil_amidase"/>
    <property type="match status" value="1"/>
</dbReference>
<dbReference type="InterPro" id="IPR043146">
    <property type="entry name" value="Penicillin_amidase_N_B-knob"/>
</dbReference>
<accession>I0K4L7</accession>
<dbReference type="InterPro" id="IPR043147">
    <property type="entry name" value="Penicillin_amidase_A-knob"/>
</dbReference>
<evidence type="ECO:0000256" key="5">
    <source>
        <dbReference type="PIRSR" id="PIRSR001227-2"/>
    </source>
</evidence>